<dbReference type="CDD" id="cd13132">
    <property type="entry name" value="MATE_eukaryotic"/>
    <property type="match status" value="1"/>
</dbReference>
<reference evidence="7" key="3">
    <citation type="submission" date="2025-09" db="UniProtKB">
        <authorList>
            <consortium name="Ensembl"/>
        </authorList>
    </citation>
    <scope>IDENTIFICATION</scope>
</reference>
<evidence type="ECO:0000256" key="3">
    <source>
        <dbReference type="ARBA" id="ARBA00022692"/>
    </source>
</evidence>
<name>A0A672I7E7_SALFA</name>
<accession>A0A672I7E7</accession>
<feature type="transmembrane region" description="Helical" evidence="6">
    <location>
        <begin position="361"/>
        <end position="380"/>
    </location>
</feature>
<keyword evidence="4 6" id="KW-1133">Transmembrane helix</keyword>
<keyword evidence="8" id="KW-1185">Reference proteome</keyword>
<feature type="transmembrane region" description="Helical" evidence="6">
    <location>
        <begin position="204"/>
        <end position="225"/>
    </location>
</feature>
<reference evidence="7" key="2">
    <citation type="submission" date="2025-08" db="UniProtKB">
        <authorList>
            <consortium name="Ensembl"/>
        </authorList>
    </citation>
    <scope>IDENTIFICATION</scope>
</reference>
<feature type="transmembrane region" description="Helical" evidence="6">
    <location>
        <begin position="30"/>
        <end position="54"/>
    </location>
</feature>
<evidence type="ECO:0008006" key="9">
    <source>
        <dbReference type="Google" id="ProtNLM"/>
    </source>
</evidence>
<feature type="transmembrane region" description="Helical" evidence="6">
    <location>
        <begin position="92"/>
        <end position="112"/>
    </location>
</feature>
<reference evidence="7" key="1">
    <citation type="submission" date="2019-06" db="EMBL/GenBank/DDBJ databases">
        <authorList>
            <consortium name="Wellcome Sanger Institute Data Sharing"/>
        </authorList>
    </citation>
    <scope>NUCLEOTIDE SEQUENCE [LARGE SCALE GENOMIC DNA]</scope>
</reference>
<feature type="transmembrane region" description="Helical" evidence="6">
    <location>
        <begin position="124"/>
        <end position="143"/>
    </location>
</feature>
<feature type="transmembrane region" description="Helical" evidence="6">
    <location>
        <begin position="312"/>
        <end position="332"/>
    </location>
</feature>
<dbReference type="PANTHER" id="PTHR11206">
    <property type="entry name" value="MULTIDRUG RESISTANCE PROTEIN"/>
    <property type="match status" value="1"/>
</dbReference>
<dbReference type="Ensembl" id="ENSSFAT00005038489.1">
    <property type="protein sequence ID" value="ENSSFAP00005037102.1"/>
    <property type="gene ID" value="ENSSFAG00005018663.1"/>
</dbReference>
<feature type="transmembrane region" description="Helical" evidence="6">
    <location>
        <begin position="163"/>
        <end position="184"/>
    </location>
</feature>
<dbReference type="InParanoid" id="A0A672I7E7"/>
<dbReference type="NCBIfam" id="TIGR00797">
    <property type="entry name" value="matE"/>
    <property type="match status" value="1"/>
</dbReference>
<evidence type="ECO:0000256" key="4">
    <source>
        <dbReference type="ARBA" id="ARBA00022989"/>
    </source>
</evidence>
<evidence type="ECO:0000256" key="2">
    <source>
        <dbReference type="ARBA" id="ARBA00010199"/>
    </source>
</evidence>
<dbReference type="Proteomes" id="UP000472267">
    <property type="component" value="Chromosome 6"/>
</dbReference>
<dbReference type="GO" id="GO:0015297">
    <property type="term" value="F:antiporter activity"/>
    <property type="evidence" value="ECO:0007669"/>
    <property type="project" value="InterPro"/>
</dbReference>
<dbReference type="GO" id="GO:0016020">
    <property type="term" value="C:membrane"/>
    <property type="evidence" value="ECO:0007669"/>
    <property type="project" value="UniProtKB-SubCell"/>
</dbReference>
<evidence type="ECO:0000313" key="7">
    <source>
        <dbReference type="Ensembl" id="ENSSFAP00005037102.1"/>
    </source>
</evidence>
<comment type="subcellular location">
    <subcellularLocation>
        <location evidence="1">Membrane</location>
        <topology evidence="1">Multi-pass membrane protein</topology>
    </subcellularLocation>
</comment>
<comment type="similarity">
    <text evidence="2">Belongs to the multi antimicrobial extrusion (MATE) (TC 2.A.66.1) family.</text>
</comment>
<dbReference type="InterPro" id="IPR002528">
    <property type="entry name" value="MATE_fam"/>
</dbReference>
<dbReference type="OMA" id="MCENTEA"/>
<dbReference type="InterPro" id="IPR045069">
    <property type="entry name" value="MATE_euk"/>
</dbReference>
<proteinExistence type="inferred from homology"/>
<dbReference type="GO" id="GO:1990961">
    <property type="term" value="P:xenobiotic detoxification by transmembrane export across the plasma membrane"/>
    <property type="evidence" value="ECO:0007669"/>
    <property type="project" value="InterPro"/>
</dbReference>
<keyword evidence="3 6" id="KW-0812">Transmembrane</keyword>
<evidence type="ECO:0000313" key="8">
    <source>
        <dbReference type="Proteomes" id="UP000472267"/>
    </source>
</evidence>
<evidence type="ECO:0000256" key="5">
    <source>
        <dbReference type="ARBA" id="ARBA00023136"/>
    </source>
</evidence>
<feature type="transmembrane region" description="Helical" evidence="6">
    <location>
        <begin position="276"/>
        <end position="300"/>
    </location>
</feature>
<organism evidence="7 8">
    <name type="scientific">Salarias fasciatus</name>
    <name type="common">Jewelled blenny</name>
    <name type="synonym">Blennius fasciatus</name>
    <dbReference type="NCBI Taxonomy" id="181472"/>
    <lineage>
        <taxon>Eukaryota</taxon>
        <taxon>Metazoa</taxon>
        <taxon>Chordata</taxon>
        <taxon>Craniata</taxon>
        <taxon>Vertebrata</taxon>
        <taxon>Euteleostomi</taxon>
        <taxon>Actinopterygii</taxon>
        <taxon>Neopterygii</taxon>
        <taxon>Teleostei</taxon>
        <taxon>Neoteleostei</taxon>
        <taxon>Acanthomorphata</taxon>
        <taxon>Ovalentaria</taxon>
        <taxon>Blenniimorphae</taxon>
        <taxon>Blenniiformes</taxon>
        <taxon>Blennioidei</taxon>
        <taxon>Blenniidae</taxon>
        <taxon>Salariinae</taxon>
        <taxon>Salarias</taxon>
    </lineage>
</organism>
<dbReference type="GO" id="GO:0042910">
    <property type="term" value="F:xenobiotic transmembrane transporter activity"/>
    <property type="evidence" value="ECO:0007669"/>
    <property type="project" value="InterPro"/>
</dbReference>
<keyword evidence="5 6" id="KW-0472">Membrane</keyword>
<dbReference type="Pfam" id="PF01554">
    <property type="entry name" value="MatE"/>
    <property type="match status" value="2"/>
</dbReference>
<sequence>RRLDFLSSGSTQTFGSGNLKRVGVILQRGVLILLLACFPCWAILINTQPLLLLFRQSPEVARLSQLYVEIFTPALPFCPSFCPYAVLQGIIWPQVVTGAIGNLLNAVINYILLYVLNMGVAGSALANTLSQFVLATVLFVYIVSRGLHKNTWGGWSSDCLQEWGSFVKLALPSMLMLCLEWWIFEAGGFLSGLISEVELGAQSVIYQLVLIAYMVPLGLSTAASVRVGSALGAGNVEQAKLSSKTAVSCGCESQDTNFIGYIFTTEREIIDRVSEVLIVFAFMHLFDVMFWCVQGVLGGVVRGVGKQVTGALCNFVGYYFIGFPIGVSLMFLNDMGILGMSAERANLLTAAGASPALSTGLWTGMTVCVMMQAIFFLIFFSRLDWSQTCKEVGAAIS</sequence>
<evidence type="ECO:0000256" key="6">
    <source>
        <dbReference type="SAM" id="Phobius"/>
    </source>
</evidence>
<protein>
    <recommendedName>
        <fullName evidence="9">Solute carrier family 47 member 3</fullName>
    </recommendedName>
</protein>
<dbReference type="AlphaFoldDB" id="A0A672I7E7"/>
<evidence type="ECO:0000256" key="1">
    <source>
        <dbReference type="ARBA" id="ARBA00004141"/>
    </source>
</evidence>